<feature type="non-terminal residue" evidence="7">
    <location>
        <position position="179"/>
    </location>
</feature>
<comment type="similarity">
    <text evidence="1">Belongs to the 'phage' integrase family.</text>
</comment>
<dbReference type="InterPro" id="IPR053876">
    <property type="entry name" value="Phage_int_M"/>
</dbReference>
<protein>
    <submittedName>
        <fullName evidence="7">DUF4102 domain-containing protein</fullName>
    </submittedName>
</protein>
<evidence type="ECO:0000313" key="7">
    <source>
        <dbReference type="EMBL" id="HAF2207158.1"/>
    </source>
</evidence>
<gene>
    <name evidence="7" type="ORF">G8N85_005278</name>
    <name evidence="6" type="ORF">G9B68_005292</name>
    <name evidence="8" type="ORF">G9E70_005383</name>
</gene>
<reference evidence="7" key="2">
    <citation type="submission" date="2020-02" db="EMBL/GenBank/DDBJ databases">
        <authorList>
            <consortium name="NCBI Pathogen Detection Project"/>
        </authorList>
    </citation>
    <scope>NUCLEOTIDE SEQUENCE</scope>
    <source>
        <strain evidence="8">MA.05/00002289</strain>
        <strain evidence="7">MA.CK_01/00000941</strain>
        <strain evidence="6">MA.CK_95/00012903</strain>
    </source>
</reference>
<evidence type="ECO:0000313" key="6">
    <source>
        <dbReference type="EMBL" id="HAF1420756.1"/>
    </source>
</evidence>
<dbReference type="InterPro" id="IPR025166">
    <property type="entry name" value="Integrase_DNA_bind_dom"/>
</dbReference>
<dbReference type="EMBL" id="DAAUMU010000060">
    <property type="protein sequence ID" value="HAF1420756.1"/>
    <property type="molecule type" value="Genomic_DNA"/>
</dbReference>
<feature type="domain" description="Integrase DNA-binding" evidence="4">
    <location>
        <begin position="3"/>
        <end position="87"/>
    </location>
</feature>
<dbReference type="InterPro" id="IPR010998">
    <property type="entry name" value="Integrase_recombinase_N"/>
</dbReference>
<evidence type="ECO:0000259" key="5">
    <source>
        <dbReference type="Pfam" id="PF22022"/>
    </source>
</evidence>
<dbReference type="SUPFAM" id="SSF56349">
    <property type="entry name" value="DNA breaking-rejoining enzymes"/>
    <property type="match status" value="1"/>
</dbReference>
<dbReference type="InterPro" id="IPR050808">
    <property type="entry name" value="Phage_Integrase"/>
</dbReference>
<evidence type="ECO:0000259" key="4">
    <source>
        <dbReference type="Pfam" id="PF13356"/>
    </source>
</evidence>
<dbReference type="InterPro" id="IPR038488">
    <property type="entry name" value="Integrase_DNA-bd_sf"/>
</dbReference>
<evidence type="ECO:0000256" key="3">
    <source>
        <dbReference type="ARBA" id="ARBA00023125"/>
    </source>
</evidence>
<dbReference type="AlphaFoldDB" id="A0A743Z3T4"/>
<proteinExistence type="inferred from homology"/>
<dbReference type="Pfam" id="PF13356">
    <property type="entry name" value="Arm-DNA-bind_3"/>
    <property type="match status" value="1"/>
</dbReference>
<dbReference type="Gene3D" id="1.10.150.130">
    <property type="match status" value="1"/>
</dbReference>
<dbReference type="PANTHER" id="PTHR30629:SF9">
    <property type="entry name" value="PROTEIN INTB-RELATED"/>
    <property type="match status" value="1"/>
</dbReference>
<dbReference type="EMBL" id="DAAUPK010000056">
    <property type="protein sequence ID" value="HAF2572348.1"/>
    <property type="molecule type" value="Genomic_DNA"/>
</dbReference>
<name>A0A743Z3T4_SALER</name>
<dbReference type="Pfam" id="PF22022">
    <property type="entry name" value="Phage_int_M"/>
    <property type="match status" value="1"/>
</dbReference>
<evidence type="ECO:0000256" key="2">
    <source>
        <dbReference type="ARBA" id="ARBA00022908"/>
    </source>
</evidence>
<accession>A0A743Z3T4</accession>
<reference evidence="7" key="1">
    <citation type="journal article" date="2018" name="Genome Biol.">
        <title>SKESA: strategic k-mer extension for scrupulous assemblies.</title>
        <authorList>
            <person name="Souvorov A."/>
            <person name="Agarwala R."/>
            <person name="Lipman D.J."/>
        </authorList>
    </citation>
    <scope>NUCLEOTIDE SEQUENCE</scope>
    <source>
        <strain evidence="8">MA.05/00002289</strain>
        <strain evidence="7">MA.CK_01/00000941</strain>
        <strain evidence="6">MA.CK_95/00012903</strain>
    </source>
</reference>
<dbReference type="PANTHER" id="PTHR30629">
    <property type="entry name" value="PROPHAGE INTEGRASE"/>
    <property type="match status" value="1"/>
</dbReference>
<feature type="domain" description="Phage integrase central" evidence="5">
    <location>
        <begin position="98"/>
        <end position="179"/>
    </location>
</feature>
<evidence type="ECO:0000313" key="8">
    <source>
        <dbReference type="EMBL" id="HAF2572348.1"/>
    </source>
</evidence>
<dbReference type="EMBL" id="DAAUOA010000062">
    <property type="protein sequence ID" value="HAF2207158.1"/>
    <property type="molecule type" value="Genomic_DNA"/>
</dbReference>
<keyword evidence="2" id="KW-0229">DNA integration</keyword>
<dbReference type="InterPro" id="IPR011010">
    <property type="entry name" value="DNA_brk_join_enz"/>
</dbReference>
<evidence type="ECO:0000256" key="1">
    <source>
        <dbReference type="ARBA" id="ARBA00008857"/>
    </source>
</evidence>
<dbReference type="Gene3D" id="3.30.160.390">
    <property type="entry name" value="Integrase, DNA-binding domain"/>
    <property type="match status" value="1"/>
</dbReference>
<keyword evidence="3" id="KW-0238">DNA-binding</keyword>
<sequence>MSLTDAKIRAAKPDEKPYKLADSGNMFLLVHPNGSRYWRLRYRFRGKERTLALGVYPDVSLSDAREKRDAARKLIAEGIDPCEQKRANKSLPDTAQTFETVARQWHRSNKKWSESHSEKVLKSLETHVFPLIGSRDITTLKTPDLLLPVKAAEAKEIFEIAARLQQRIAAVMRYAAQSG</sequence>
<comment type="caution">
    <text evidence="7">The sequence shown here is derived from an EMBL/GenBank/DDBJ whole genome shotgun (WGS) entry which is preliminary data.</text>
</comment>
<dbReference type="GO" id="GO:0003677">
    <property type="term" value="F:DNA binding"/>
    <property type="evidence" value="ECO:0007669"/>
    <property type="project" value="UniProtKB-KW"/>
</dbReference>
<organism evidence="7">
    <name type="scientific">Salmonella enterica</name>
    <name type="common">Salmonella choleraesuis</name>
    <dbReference type="NCBI Taxonomy" id="28901"/>
    <lineage>
        <taxon>Bacteria</taxon>
        <taxon>Pseudomonadati</taxon>
        <taxon>Pseudomonadota</taxon>
        <taxon>Gammaproteobacteria</taxon>
        <taxon>Enterobacterales</taxon>
        <taxon>Enterobacteriaceae</taxon>
        <taxon>Salmonella</taxon>
    </lineage>
</organism>
<dbReference type="GO" id="GO:0015074">
    <property type="term" value="P:DNA integration"/>
    <property type="evidence" value="ECO:0007669"/>
    <property type="project" value="UniProtKB-KW"/>
</dbReference>